<keyword evidence="3" id="KW-1185">Reference proteome</keyword>
<protein>
    <submittedName>
        <fullName evidence="2">Peroxiredoxin family protein</fullName>
    </submittedName>
</protein>
<dbReference type="Gene3D" id="3.40.1260.10">
    <property type="entry name" value="DsrEFH-like"/>
    <property type="match status" value="1"/>
</dbReference>
<dbReference type="SUPFAM" id="SSF75169">
    <property type="entry name" value="DsrEFH-like"/>
    <property type="match status" value="1"/>
</dbReference>
<dbReference type="Proteomes" id="UP000198816">
    <property type="component" value="Unassembled WGS sequence"/>
</dbReference>
<dbReference type="AlphaFoldDB" id="A0A1H2W276"/>
<reference evidence="3" key="1">
    <citation type="submission" date="2016-10" db="EMBL/GenBank/DDBJ databases">
        <authorList>
            <person name="Varghese N."/>
            <person name="Submissions S."/>
        </authorList>
    </citation>
    <scope>NUCLEOTIDE SEQUENCE [LARGE SCALE GENOMIC DNA]</scope>
    <source>
        <strain evidence="3">DSM 217</strain>
    </source>
</reference>
<evidence type="ECO:0000313" key="3">
    <source>
        <dbReference type="Proteomes" id="UP000198816"/>
    </source>
</evidence>
<feature type="region of interest" description="Disordered" evidence="1">
    <location>
        <begin position="1"/>
        <end position="21"/>
    </location>
</feature>
<dbReference type="PANTHER" id="PTHR34655:SF2">
    <property type="entry name" value="PEROXIREDOXIN FAMILY PROTEIN"/>
    <property type="match status" value="1"/>
</dbReference>
<sequence length="166" mass="18938">MRQSEEVPSARPDGRADAGQADLSAAPSIRRLAIVIRDDAFDRLLTPLTFAWEMGRKGVEVDILFVLWSVRLLTHEGVRECRMDPRYAHREDWLKQRLRRDGDPLEIHDFLKLLSSTGHVRLHGCRLAAMTFDVAEDDLLPEAEGIMDPGVFLQEIAARADHCQYF</sequence>
<dbReference type="RefSeq" id="WP_245731833.1">
    <property type="nucleotide sequence ID" value="NZ_FNNZ01000008.1"/>
</dbReference>
<accession>A0A1H2W276</accession>
<gene>
    <name evidence="2" type="ORF">SAMN05421783_1089</name>
</gene>
<organism evidence="2 3">
    <name type="scientific">Thiocapsa roseopersicina</name>
    <dbReference type="NCBI Taxonomy" id="1058"/>
    <lineage>
        <taxon>Bacteria</taxon>
        <taxon>Pseudomonadati</taxon>
        <taxon>Pseudomonadota</taxon>
        <taxon>Gammaproteobacteria</taxon>
        <taxon>Chromatiales</taxon>
        <taxon>Chromatiaceae</taxon>
        <taxon>Thiocapsa</taxon>
    </lineage>
</organism>
<dbReference type="EMBL" id="FNNZ01000008">
    <property type="protein sequence ID" value="SDW74607.1"/>
    <property type="molecule type" value="Genomic_DNA"/>
</dbReference>
<proteinExistence type="predicted"/>
<evidence type="ECO:0000313" key="2">
    <source>
        <dbReference type="EMBL" id="SDW74607.1"/>
    </source>
</evidence>
<dbReference type="STRING" id="1058.SAMN05421783_1089"/>
<dbReference type="InterPro" id="IPR027396">
    <property type="entry name" value="DsrEFH-like"/>
</dbReference>
<name>A0A1H2W276_THIRO</name>
<dbReference type="PANTHER" id="PTHR34655">
    <property type="entry name" value="CONSERVED WITHIN P. AEROPHILUM"/>
    <property type="match status" value="1"/>
</dbReference>
<evidence type="ECO:0000256" key="1">
    <source>
        <dbReference type="SAM" id="MobiDB-lite"/>
    </source>
</evidence>